<protein>
    <submittedName>
        <fullName evidence="2">DUF2147 domain-containing protein</fullName>
    </submittedName>
</protein>
<proteinExistence type="predicted"/>
<evidence type="ECO:0000313" key="3">
    <source>
        <dbReference type="Proteomes" id="UP001203058"/>
    </source>
</evidence>
<evidence type="ECO:0000259" key="1">
    <source>
        <dbReference type="Pfam" id="PF09917"/>
    </source>
</evidence>
<feature type="domain" description="DUF2147" evidence="1">
    <location>
        <begin position="24"/>
        <end position="127"/>
    </location>
</feature>
<comment type="caution">
    <text evidence="2">The sequence shown here is derived from an EMBL/GenBank/DDBJ whole genome shotgun (WGS) entry which is preliminary data.</text>
</comment>
<accession>A0ABS9VP15</accession>
<dbReference type="Pfam" id="PF09917">
    <property type="entry name" value="DUF2147"/>
    <property type="match status" value="1"/>
</dbReference>
<name>A0ABS9VP15_9SPHN</name>
<gene>
    <name evidence="2" type="ORF">LZ016_11510</name>
</gene>
<dbReference type="PANTHER" id="PTHR36919">
    <property type="entry name" value="BLR1215 PROTEIN"/>
    <property type="match status" value="1"/>
</dbReference>
<keyword evidence="3" id="KW-1185">Reference proteome</keyword>
<dbReference type="Proteomes" id="UP001203058">
    <property type="component" value="Unassembled WGS sequence"/>
</dbReference>
<dbReference type="RefSeq" id="WP_241447620.1">
    <property type="nucleotide sequence ID" value="NZ_JAKZHW010000002.1"/>
</dbReference>
<sequence length="136" mass="14365">MASTAVFASVALVASPTPATSLEGHWLHPEKSVIIRLSPCGSNLCGTVTWANASAQKAAHRGIDKLVGAELLTGFKPNRNGQWKGNIFIPDLNMHVGGKIQTLDARRLKVSGCILGGMICRSQTWTRSDEAVPSGG</sequence>
<dbReference type="Gene3D" id="2.40.128.520">
    <property type="match status" value="1"/>
</dbReference>
<evidence type="ECO:0000313" key="2">
    <source>
        <dbReference type="EMBL" id="MCH8616724.1"/>
    </source>
</evidence>
<dbReference type="PANTHER" id="PTHR36919:SF2">
    <property type="entry name" value="BLL6627 PROTEIN"/>
    <property type="match status" value="1"/>
</dbReference>
<dbReference type="InterPro" id="IPR019223">
    <property type="entry name" value="DUF2147"/>
</dbReference>
<organism evidence="2 3">
    <name type="scientific">Sphingomonas telluris</name>
    <dbReference type="NCBI Taxonomy" id="2907998"/>
    <lineage>
        <taxon>Bacteria</taxon>
        <taxon>Pseudomonadati</taxon>
        <taxon>Pseudomonadota</taxon>
        <taxon>Alphaproteobacteria</taxon>
        <taxon>Sphingomonadales</taxon>
        <taxon>Sphingomonadaceae</taxon>
        <taxon>Sphingomonas</taxon>
    </lineage>
</organism>
<dbReference type="EMBL" id="JAKZHW010000002">
    <property type="protein sequence ID" value="MCH8616724.1"/>
    <property type="molecule type" value="Genomic_DNA"/>
</dbReference>
<reference evidence="2 3" key="1">
    <citation type="submission" date="2022-03" db="EMBL/GenBank/DDBJ databases">
        <authorList>
            <person name="Jo J.-H."/>
            <person name="Im W.-T."/>
        </authorList>
    </citation>
    <scope>NUCLEOTIDE SEQUENCE [LARGE SCALE GENOMIC DNA]</scope>
    <source>
        <strain evidence="2 3">SM33</strain>
    </source>
</reference>